<gene>
    <name evidence="4" type="primary">nepro_0</name>
    <name evidence="4" type="ORF">N1851_025770</name>
</gene>
<feature type="compositionally biased region" description="Polar residues" evidence="1">
    <location>
        <begin position="431"/>
        <end position="459"/>
    </location>
</feature>
<proteinExistence type="predicted"/>
<name>A0AA47MD33_MERPO</name>
<keyword evidence="5" id="KW-1185">Reference proteome</keyword>
<accession>A0AA47MD33</accession>
<evidence type="ECO:0000313" key="5">
    <source>
        <dbReference type="Proteomes" id="UP001174136"/>
    </source>
</evidence>
<evidence type="ECO:0000313" key="4">
    <source>
        <dbReference type="EMBL" id="KAK0138012.1"/>
    </source>
</evidence>
<dbReference type="Proteomes" id="UP001174136">
    <property type="component" value="Unassembled WGS sequence"/>
</dbReference>
<organism evidence="4 5">
    <name type="scientific">Merluccius polli</name>
    <name type="common">Benguela hake</name>
    <name type="synonym">Merluccius cadenati</name>
    <dbReference type="NCBI Taxonomy" id="89951"/>
    <lineage>
        <taxon>Eukaryota</taxon>
        <taxon>Metazoa</taxon>
        <taxon>Chordata</taxon>
        <taxon>Craniata</taxon>
        <taxon>Vertebrata</taxon>
        <taxon>Euteleostomi</taxon>
        <taxon>Actinopterygii</taxon>
        <taxon>Neopterygii</taxon>
        <taxon>Teleostei</taxon>
        <taxon>Neoteleostei</taxon>
        <taxon>Acanthomorphata</taxon>
        <taxon>Zeiogadaria</taxon>
        <taxon>Gadariae</taxon>
        <taxon>Gadiformes</taxon>
        <taxon>Gadoidei</taxon>
        <taxon>Merlucciidae</taxon>
        <taxon>Merluccius</taxon>
    </lineage>
</organism>
<dbReference type="EMBL" id="JAOPHQ010004838">
    <property type="protein sequence ID" value="KAK0138012.1"/>
    <property type="molecule type" value="Genomic_DNA"/>
</dbReference>
<evidence type="ECO:0000256" key="2">
    <source>
        <dbReference type="SAM" id="Phobius"/>
    </source>
</evidence>
<protein>
    <submittedName>
        <fullName evidence="4">Nucleolus and neural progenitor protein</fullName>
    </submittedName>
</protein>
<dbReference type="AlphaFoldDB" id="A0AA47MD33"/>
<evidence type="ECO:0000259" key="3">
    <source>
        <dbReference type="Pfam" id="PF14780"/>
    </source>
</evidence>
<reference evidence="4" key="1">
    <citation type="journal article" date="2023" name="Front. Mar. Sci.">
        <title>A new Merluccius polli reference genome to investigate the effects of global change in West African waters.</title>
        <authorList>
            <person name="Mateo J.L."/>
            <person name="Blanco-Fernandez C."/>
            <person name="Garcia-Vazquez E."/>
            <person name="Machado-Schiaffino G."/>
        </authorList>
    </citation>
    <scope>NUCLEOTIDE SEQUENCE</scope>
    <source>
        <strain evidence="4">C29</strain>
        <tissue evidence="4">Fin</tissue>
    </source>
</reference>
<feature type="transmembrane region" description="Helical" evidence="2">
    <location>
        <begin position="161"/>
        <end position="179"/>
    </location>
</feature>
<dbReference type="InterPro" id="IPR052835">
    <property type="entry name" value="Nepro"/>
</dbReference>
<dbReference type="InterPro" id="IPR027951">
    <property type="entry name" value="Nepro_N"/>
</dbReference>
<evidence type="ECO:0000256" key="1">
    <source>
        <dbReference type="SAM" id="MobiDB-lite"/>
    </source>
</evidence>
<keyword evidence="2" id="KW-0812">Transmembrane</keyword>
<comment type="caution">
    <text evidence="4">The sequence shown here is derived from an EMBL/GenBank/DDBJ whole genome shotgun (WGS) entry which is preliminary data.</text>
</comment>
<dbReference type="PANTHER" id="PTHR34761">
    <property type="entry name" value="NUCLEOLUS AND NEURAL PROGENITOR PROTEIN"/>
    <property type="match status" value="1"/>
</dbReference>
<dbReference type="GO" id="GO:0005634">
    <property type="term" value="C:nucleus"/>
    <property type="evidence" value="ECO:0007669"/>
    <property type="project" value="TreeGrafter"/>
</dbReference>
<dbReference type="Pfam" id="PF14780">
    <property type="entry name" value="NEPRO_N"/>
    <property type="match status" value="1"/>
</dbReference>
<dbReference type="GO" id="GO:0045747">
    <property type="term" value="P:positive regulation of Notch signaling pathway"/>
    <property type="evidence" value="ECO:0007669"/>
    <property type="project" value="TreeGrafter"/>
</dbReference>
<keyword evidence="2" id="KW-0472">Membrane</keyword>
<feature type="domain" description="Nucleolus and neural progenitor protein-like N-terminal" evidence="3">
    <location>
        <begin position="6"/>
        <end position="191"/>
    </location>
</feature>
<sequence>MAEQMWNKVNIPFPSAAASVRVRRGVIIGTKINLLMKNIDKVMALLGSNILQTEIRVLYELLFVCKNNHGTNLTFRALKQVEQCINRLQEMKLDVVILDLLQMCPTQLQRSPGLHAAEYGVPSQPMLEWTSLKVLGAARLLTCVMDYCSSRARQQLKQDEFIVLSVVITSMVSRLWVYFRALLYGLAPLYRLILGLLAAVSHAKPMPFLTGYPLPKSLTEFLGLSPLQLKGLDDTGSSTSCAAQKQQTIPGNKLSEDVGVALQRVQDVDGDRKMTIIFKNVKQEPIVFPWKSQQADQEEVFRAQVGSAATFKNMATHLKDMIEWCGSQKRKREKQYFSFLHLKCRRFERLELAGHSLRGKLRRLKDEACWILSPSDPLPLSCHSLRALWRRTHPKTCFQSLRSRFQTAGTRVKVGSQREPQLVRRWKSPGKRSNNQTTQSKQQGSRTSTCNTPKVSASSGHDEIDDIFSSLDF</sequence>
<feature type="region of interest" description="Disordered" evidence="1">
    <location>
        <begin position="409"/>
        <end position="462"/>
    </location>
</feature>
<keyword evidence="2" id="KW-1133">Transmembrane helix</keyword>
<dbReference type="PANTHER" id="PTHR34761:SF1">
    <property type="entry name" value="NUCLEOLUS AND NEURAL PROGENITOR PROTEIN"/>
    <property type="match status" value="1"/>
</dbReference>